<protein>
    <submittedName>
        <fullName evidence="1">DUF177 domain-containing protein</fullName>
    </submittedName>
</protein>
<proteinExistence type="predicted"/>
<gene>
    <name evidence="1" type="ORF">K6K41_22420</name>
</gene>
<evidence type="ECO:0000313" key="2">
    <source>
        <dbReference type="Proteomes" id="UP000825701"/>
    </source>
</evidence>
<dbReference type="KEGG" id="cmet:K6K41_22420"/>
<dbReference type="Pfam" id="PF02620">
    <property type="entry name" value="YceD"/>
    <property type="match status" value="1"/>
</dbReference>
<dbReference type="EMBL" id="CP081869">
    <property type="protein sequence ID" value="QZN99453.1"/>
    <property type="molecule type" value="Genomic_DNA"/>
</dbReference>
<dbReference type="InterPro" id="IPR003772">
    <property type="entry name" value="YceD"/>
</dbReference>
<keyword evidence="2" id="KW-1185">Reference proteome</keyword>
<dbReference type="Proteomes" id="UP000825701">
    <property type="component" value="Chromosome"/>
</dbReference>
<sequence>MTPSPISRPLSVATVPPEGLTVEIIADAAERESLAAANDLPSVGRFTARLEARPVGRDGLRVTGRVEAQAERTCVVSLEPFVETIREDVDVRFSPEGAPALHEGEDADPPDQIVNGEVDLGAVACEFFTLGLDPHPRKPGVAFDAAAHGAEAESPFAALKALKDGAQDK</sequence>
<dbReference type="RefSeq" id="WP_261402522.1">
    <property type="nucleotide sequence ID" value="NZ_CP081869.1"/>
</dbReference>
<organism evidence="1 2">
    <name type="scientific">Chenggangzhangella methanolivorans</name>
    <dbReference type="NCBI Taxonomy" id="1437009"/>
    <lineage>
        <taxon>Bacteria</taxon>
        <taxon>Pseudomonadati</taxon>
        <taxon>Pseudomonadota</taxon>
        <taxon>Alphaproteobacteria</taxon>
        <taxon>Hyphomicrobiales</taxon>
        <taxon>Methylopilaceae</taxon>
        <taxon>Chenggangzhangella</taxon>
    </lineage>
</organism>
<reference evidence="1" key="1">
    <citation type="submission" date="2021-08" db="EMBL/GenBank/DDBJ databases">
        <authorList>
            <person name="Zhang H."/>
            <person name="Xu M."/>
            <person name="Yu Z."/>
            <person name="Yang L."/>
            <person name="Cai Y."/>
        </authorList>
    </citation>
    <scope>NUCLEOTIDE SEQUENCE</scope>
    <source>
        <strain evidence="1">CHL1</strain>
    </source>
</reference>
<dbReference type="AlphaFoldDB" id="A0A9E6R9T3"/>
<name>A0A9E6R9T3_9HYPH</name>
<evidence type="ECO:0000313" key="1">
    <source>
        <dbReference type="EMBL" id="QZN99453.1"/>
    </source>
</evidence>
<accession>A0A9E6R9T3</accession>